<dbReference type="PROSITE" id="PS50059">
    <property type="entry name" value="FKBP_PPIASE"/>
    <property type="match status" value="1"/>
</dbReference>
<evidence type="ECO:0000256" key="2">
    <source>
        <dbReference type="ARBA" id="ARBA00004496"/>
    </source>
</evidence>
<evidence type="ECO:0000256" key="6">
    <source>
        <dbReference type="ARBA" id="ARBA00023186"/>
    </source>
</evidence>
<keyword evidence="5 8" id="KW-0697">Rotamase</keyword>
<dbReference type="InterPro" id="IPR046357">
    <property type="entry name" value="PPIase_dom_sf"/>
</dbReference>
<dbReference type="Gene3D" id="3.10.50.40">
    <property type="match status" value="1"/>
</dbReference>
<proteinExistence type="inferred from homology"/>
<keyword evidence="6" id="KW-0143">Chaperone</keyword>
<comment type="subcellular location">
    <subcellularLocation>
        <location evidence="2">Cytoplasm</location>
    </subcellularLocation>
</comment>
<protein>
    <recommendedName>
        <fullName evidence="9">Peptidyl-prolyl cis-trans isomerase</fullName>
        <ecNumber evidence="9">5.2.1.8</ecNumber>
    </recommendedName>
</protein>
<keyword evidence="12" id="KW-1185">Reference proteome</keyword>
<keyword evidence="7 8" id="KW-0413">Isomerase</keyword>
<comment type="catalytic activity">
    <reaction evidence="1 8 9">
        <text>[protein]-peptidylproline (omega=180) = [protein]-peptidylproline (omega=0)</text>
        <dbReference type="Rhea" id="RHEA:16237"/>
        <dbReference type="Rhea" id="RHEA-COMP:10747"/>
        <dbReference type="Rhea" id="RHEA-COMP:10748"/>
        <dbReference type="ChEBI" id="CHEBI:83833"/>
        <dbReference type="ChEBI" id="CHEBI:83834"/>
        <dbReference type="EC" id="5.2.1.8"/>
    </reaction>
</comment>
<dbReference type="EMBL" id="CP104013">
    <property type="protein sequence ID" value="UYP44949.1"/>
    <property type="molecule type" value="Genomic_DNA"/>
</dbReference>
<dbReference type="Proteomes" id="UP001208689">
    <property type="component" value="Chromosome"/>
</dbReference>
<organism evidence="11 12">
    <name type="scientific">Candidatus Lokiarchaeum ossiferum</name>
    <dbReference type="NCBI Taxonomy" id="2951803"/>
    <lineage>
        <taxon>Archaea</taxon>
        <taxon>Promethearchaeati</taxon>
        <taxon>Promethearchaeota</taxon>
        <taxon>Promethearchaeia</taxon>
        <taxon>Promethearchaeales</taxon>
        <taxon>Promethearchaeaceae</taxon>
        <taxon>Candidatus Lokiarchaeum</taxon>
    </lineage>
</organism>
<dbReference type="GO" id="GO:0003755">
    <property type="term" value="F:peptidyl-prolyl cis-trans isomerase activity"/>
    <property type="evidence" value="ECO:0007669"/>
    <property type="project" value="UniProtKB-EC"/>
</dbReference>
<dbReference type="EC" id="5.2.1.8" evidence="9"/>
<evidence type="ECO:0000256" key="9">
    <source>
        <dbReference type="RuleBase" id="RU003915"/>
    </source>
</evidence>
<evidence type="ECO:0000256" key="7">
    <source>
        <dbReference type="ARBA" id="ARBA00023235"/>
    </source>
</evidence>
<feature type="domain" description="PPIase FKBP-type" evidence="10">
    <location>
        <begin position="6"/>
        <end position="82"/>
    </location>
</feature>
<evidence type="ECO:0000256" key="8">
    <source>
        <dbReference type="PROSITE-ProRule" id="PRU00277"/>
    </source>
</evidence>
<accession>A0ABY6HN58</accession>
<dbReference type="SUPFAM" id="SSF54534">
    <property type="entry name" value="FKBP-like"/>
    <property type="match status" value="1"/>
</dbReference>
<evidence type="ECO:0000313" key="11">
    <source>
        <dbReference type="EMBL" id="UYP44949.1"/>
    </source>
</evidence>
<evidence type="ECO:0000256" key="3">
    <source>
        <dbReference type="ARBA" id="ARBA00006577"/>
    </source>
</evidence>
<evidence type="ECO:0000256" key="1">
    <source>
        <dbReference type="ARBA" id="ARBA00000971"/>
    </source>
</evidence>
<gene>
    <name evidence="11" type="ORF">NEF87_001234</name>
</gene>
<evidence type="ECO:0000256" key="4">
    <source>
        <dbReference type="ARBA" id="ARBA00022490"/>
    </source>
</evidence>
<evidence type="ECO:0000313" key="12">
    <source>
        <dbReference type="Proteomes" id="UP001208689"/>
    </source>
</evidence>
<name>A0ABY6HN58_9ARCH</name>
<sequence>MAIEEGSKICLEYTGTLDDGVVFDSTEGKSPMKFEMKPGSLIKGFYDALIGMNSGDEKTFRLEPKDAYGERDDRLLDEIPRDKFPKDPVPEPGMMFYGETEKGQRIPTLVVKVTDEIVTIDMNHPMAGKALNFKIKVVSVD</sequence>
<dbReference type="PANTHER" id="PTHR47861:SF3">
    <property type="entry name" value="FKBP-TYPE PEPTIDYL-PROLYL CIS-TRANS ISOMERASE SLYD"/>
    <property type="match status" value="1"/>
</dbReference>
<dbReference type="InterPro" id="IPR001179">
    <property type="entry name" value="PPIase_FKBP_dom"/>
</dbReference>
<reference evidence="11" key="1">
    <citation type="submission" date="2022-09" db="EMBL/GenBank/DDBJ databases">
        <title>Actin cytoskeleton and complex cell architecture in an #Asgard archaeon.</title>
        <authorList>
            <person name="Ponce Toledo R.I."/>
            <person name="Schleper C."/>
            <person name="Rodrigues Oliveira T."/>
            <person name="Wollweber F."/>
            <person name="Xu J."/>
            <person name="Rittmann S."/>
            <person name="Klingl A."/>
            <person name="Pilhofer M."/>
        </authorList>
    </citation>
    <scope>NUCLEOTIDE SEQUENCE</scope>
    <source>
        <strain evidence="11">B-35</strain>
    </source>
</reference>
<dbReference type="Pfam" id="PF00254">
    <property type="entry name" value="FKBP_C"/>
    <property type="match status" value="1"/>
</dbReference>
<comment type="similarity">
    <text evidence="3 9">Belongs to the FKBP-type PPIase family.</text>
</comment>
<evidence type="ECO:0000259" key="10">
    <source>
        <dbReference type="PROSITE" id="PS50059"/>
    </source>
</evidence>
<keyword evidence="4" id="KW-0963">Cytoplasm</keyword>
<dbReference type="PANTHER" id="PTHR47861">
    <property type="entry name" value="FKBP-TYPE PEPTIDYL-PROLYL CIS-TRANS ISOMERASE SLYD"/>
    <property type="match status" value="1"/>
</dbReference>
<evidence type="ECO:0000256" key="5">
    <source>
        <dbReference type="ARBA" id="ARBA00023110"/>
    </source>
</evidence>